<feature type="domain" description="Cobalamin biosynthesis precorrin-8X methylmutase CobH/CbiC" evidence="5">
    <location>
        <begin position="14"/>
        <end position="208"/>
    </location>
</feature>
<evidence type="ECO:0000259" key="5">
    <source>
        <dbReference type="Pfam" id="PF02570"/>
    </source>
</evidence>
<comment type="pathway">
    <text evidence="1">Cofactor biosynthesis; adenosylcobalamin biosynthesis.</text>
</comment>
<keyword evidence="4" id="KW-0413">Isomerase</keyword>
<proteinExistence type="inferred from homology"/>
<evidence type="ECO:0000313" key="6">
    <source>
        <dbReference type="EMBL" id="MEL0614177.1"/>
    </source>
</evidence>
<comment type="similarity">
    <text evidence="2">Belongs to the CobH/CbiC family.</text>
</comment>
<evidence type="ECO:0000256" key="4">
    <source>
        <dbReference type="ARBA" id="ARBA00023235"/>
    </source>
</evidence>
<dbReference type="InterPro" id="IPR036588">
    <property type="entry name" value="CobH/CbiC_sf"/>
</dbReference>
<accession>A0ABU9G9Q4</accession>
<protein>
    <submittedName>
        <fullName evidence="6">Precorrin-8X methylmutase</fullName>
    </submittedName>
</protein>
<evidence type="ECO:0000256" key="3">
    <source>
        <dbReference type="ARBA" id="ARBA00022573"/>
    </source>
</evidence>
<dbReference type="Pfam" id="PF02570">
    <property type="entry name" value="CbiC"/>
    <property type="match status" value="1"/>
</dbReference>
<keyword evidence="3" id="KW-0169">Cobalamin biosynthesis</keyword>
<dbReference type="SUPFAM" id="SSF63965">
    <property type="entry name" value="Precorrin-8X methylmutase CbiC/CobH"/>
    <property type="match status" value="1"/>
</dbReference>
<dbReference type="RefSeq" id="WP_341564239.1">
    <property type="nucleotide sequence ID" value="NZ_JBAKAQ010000003.1"/>
</dbReference>
<sequence>MSEPQRYEQNPQAIEQDSFRQIRALTDLSALTQDQQQVVMRIVHSLGLPDVASSVRFSANATQAGREALANNGAILCDVEMVKQGVTKRMIEREPLCFLNDPTVAMLAKNRSETRSMAALSLWTDSLEGSVVLIGNAPTALFRLLEMIEQGAPKPALIIGMPVGFVGAAESKQALWDAHQTLGVECITLLGRMGGSAVTSASCNALLRCNLGEYY</sequence>
<dbReference type="EMBL" id="JBAKAR010000012">
    <property type="protein sequence ID" value="MEL0614177.1"/>
    <property type="molecule type" value="Genomic_DNA"/>
</dbReference>
<dbReference type="InterPro" id="IPR003722">
    <property type="entry name" value="Cbl_synth_CobH/CbiC"/>
</dbReference>
<dbReference type="Proteomes" id="UP001379949">
    <property type="component" value="Unassembled WGS sequence"/>
</dbReference>
<keyword evidence="7" id="KW-1185">Reference proteome</keyword>
<dbReference type="Gene3D" id="3.40.50.10230">
    <property type="entry name" value="Cobalamin biosynthesis CobH/CbiC, precorrin-8X methylmutase"/>
    <property type="match status" value="1"/>
</dbReference>
<dbReference type="PANTHER" id="PTHR43588">
    <property type="entry name" value="COBALT-PRECORRIN-8 METHYLMUTASE"/>
    <property type="match status" value="1"/>
</dbReference>
<dbReference type="PANTHER" id="PTHR43588:SF1">
    <property type="entry name" value="COBALT-PRECORRIN-8 METHYLMUTASE"/>
    <property type="match status" value="1"/>
</dbReference>
<reference evidence="6 7" key="1">
    <citation type="submission" date="2024-02" db="EMBL/GenBank/DDBJ databases">
        <title>Bacteria isolated from the canopy kelp, Nereocystis luetkeana.</title>
        <authorList>
            <person name="Pfister C.A."/>
            <person name="Younker I.T."/>
            <person name="Light S.H."/>
        </authorList>
    </citation>
    <scope>NUCLEOTIDE SEQUENCE [LARGE SCALE GENOMIC DNA]</scope>
    <source>
        <strain evidence="6 7">TI.4.07</strain>
    </source>
</reference>
<organism evidence="6 7">
    <name type="scientific">Marinomonas arenicola</name>
    <dbReference type="NCBI Taxonomy" id="569601"/>
    <lineage>
        <taxon>Bacteria</taxon>
        <taxon>Pseudomonadati</taxon>
        <taxon>Pseudomonadota</taxon>
        <taxon>Gammaproteobacteria</taxon>
        <taxon>Oceanospirillales</taxon>
        <taxon>Oceanospirillaceae</taxon>
        <taxon>Marinomonas</taxon>
    </lineage>
</organism>
<gene>
    <name evidence="6" type="ORF">V6242_13560</name>
</gene>
<name>A0ABU9G9Q4_9GAMM</name>
<evidence type="ECO:0000313" key="7">
    <source>
        <dbReference type="Proteomes" id="UP001379949"/>
    </source>
</evidence>
<comment type="caution">
    <text evidence="6">The sequence shown here is derived from an EMBL/GenBank/DDBJ whole genome shotgun (WGS) entry which is preliminary data.</text>
</comment>
<evidence type="ECO:0000256" key="2">
    <source>
        <dbReference type="ARBA" id="ARBA00009774"/>
    </source>
</evidence>
<evidence type="ECO:0000256" key="1">
    <source>
        <dbReference type="ARBA" id="ARBA00004953"/>
    </source>
</evidence>